<organism evidence="1 2">
    <name type="scientific">Candidatus Magnetominusculus xianensis</name>
    <dbReference type="NCBI Taxonomy" id="1748249"/>
    <lineage>
        <taxon>Bacteria</taxon>
        <taxon>Pseudomonadati</taxon>
        <taxon>Nitrospirota</taxon>
        <taxon>Nitrospiria</taxon>
        <taxon>Nitrospirales</taxon>
        <taxon>Nitrospiraceae</taxon>
        <taxon>Candidatus Magnetominusculus</taxon>
    </lineage>
</organism>
<keyword evidence="2" id="KW-1185">Reference proteome</keyword>
<proteinExistence type="predicted"/>
<dbReference type="Proteomes" id="UP000060487">
    <property type="component" value="Unassembled WGS sequence"/>
</dbReference>
<protein>
    <submittedName>
        <fullName evidence="1">Uncharacterized protein</fullName>
    </submittedName>
</protein>
<name>A0ABR5SJZ7_9BACT</name>
<sequence>MIKSINALLTFCEGPHDVAYVRMVLRKLLNFKIVKAKFKELPSPFNAIFKKTVQEYVQGDLSLDMAHKFFLPDTILQNGNHMILLFNCGGKDNYDKVRTLISDYLEALQDARTFPQGAEDVVDSTRYLFVYDADAKGIKDICCDVTTNFCSINNGEDFITQDWGKAPHSDFGRVAGDKAVYVWGENPGRGTLEDILIPLFANDNEELMTKATSAVVKMFPRDTDNNDAIIAVPALAKQKKSILTLLGQGEKPGSSIAVILEQSKLLTDTTLKDDERTGAFTKFVAEFINLRSTRVLEVM</sequence>
<evidence type="ECO:0000313" key="2">
    <source>
        <dbReference type="Proteomes" id="UP000060487"/>
    </source>
</evidence>
<gene>
    <name evidence="1" type="ORF">ASN18_0380</name>
</gene>
<accession>A0ABR5SJZ7</accession>
<reference evidence="1 2" key="1">
    <citation type="submission" date="2015-11" db="EMBL/GenBank/DDBJ databases">
        <authorList>
            <person name="Lin W."/>
        </authorList>
    </citation>
    <scope>NUCLEOTIDE SEQUENCE [LARGE SCALE GENOMIC DNA]</scope>
    <source>
        <strain evidence="1 2">HCH-1</strain>
    </source>
</reference>
<dbReference type="RefSeq" id="WP_085050908.1">
    <property type="nucleotide sequence ID" value="NZ_LNQR01000018.1"/>
</dbReference>
<comment type="caution">
    <text evidence="1">The sequence shown here is derived from an EMBL/GenBank/DDBJ whole genome shotgun (WGS) entry which is preliminary data.</text>
</comment>
<dbReference type="EMBL" id="LNQR01000018">
    <property type="protein sequence ID" value="KWT92945.1"/>
    <property type="molecule type" value="Genomic_DNA"/>
</dbReference>
<evidence type="ECO:0000313" key="1">
    <source>
        <dbReference type="EMBL" id="KWT92945.1"/>
    </source>
</evidence>